<feature type="domain" description="Glycosyl hydrolases family 2 sugar binding" evidence="6">
    <location>
        <begin position="44"/>
        <end position="207"/>
    </location>
</feature>
<dbReference type="InterPro" id="IPR013783">
    <property type="entry name" value="Ig-like_fold"/>
</dbReference>
<dbReference type="InterPro" id="IPR006103">
    <property type="entry name" value="Glyco_hydro_2_cat"/>
</dbReference>
<evidence type="ECO:0000256" key="3">
    <source>
        <dbReference type="ARBA" id="ARBA00023295"/>
    </source>
</evidence>
<organism evidence="7 8">
    <name type="scientific">Roseibium aggregatum</name>
    <dbReference type="NCBI Taxonomy" id="187304"/>
    <lineage>
        <taxon>Bacteria</taxon>
        <taxon>Pseudomonadati</taxon>
        <taxon>Pseudomonadota</taxon>
        <taxon>Alphaproteobacteria</taxon>
        <taxon>Hyphomicrobiales</taxon>
        <taxon>Stappiaceae</taxon>
        <taxon>Roseibium</taxon>
    </lineage>
</organism>
<dbReference type="PANTHER" id="PTHR42732">
    <property type="entry name" value="BETA-GALACTOSIDASE"/>
    <property type="match status" value="1"/>
</dbReference>
<dbReference type="AlphaFoldDB" id="A0A939J5E2"/>
<evidence type="ECO:0000313" key="7">
    <source>
        <dbReference type="EMBL" id="MBN9672597.1"/>
    </source>
</evidence>
<dbReference type="Pfam" id="PF02837">
    <property type="entry name" value="Glyco_hydro_2_N"/>
    <property type="match status" value="1"/>
</dbReference>
<comment type="caution">
    <text evidence="7">The sequence shown here is derived from an EMBL/GenBank/DDBJ whole genome shotgun (WGS) entry which is preliminary data.</text>
</comment>
<comment type="similarity">
    <text evidence="1">Belongs to the glycosyl hydrolase 2 family.</text>
</comment>
<feature type="domain" description="Glycoside hydrolase family 2 immunoglobulin-like beta-sandwich" evidence="4">
    <location>
        <begin position="223"/>
        <end position="299"/>
    </location>
</feature>
<dbReference type="GO" id="GO:0004553">
    <property type="term" value="F:hydrolase activity, hydrolyzing O-glycosyl compounds"/>
    <property type="evidence" value="ECO:0007669"/>
    <property type="project" value="InterPro"/>
</dbReference>
<evidence type="ECO:0000259" key="6">
    <source>
        <dbReference type="Pfam" id="PF02837"/>
    </source>
</evidence>
<dbReference type="InterPro" id="IPR017853">
    <property type="entry name" value="GH"/>
</dbReference>
<dbReference type="PRINTS" id="PR00132">
    <property type="entry name" value="GLHYDRLASE2"/>
</dbReference>
<feature type="domain" description="Glycoside hydrolase family 2 catalytic" evidence="5">
    <location>
        <begin position="304"/>
        <end position="592"/>
    </location>
</feature>
<reference evidence="7" key="1">
    <citation type="submission" date="2020-12" db="EMBL/GenBank/DDBJ databases">
        <title>Oil enriched cultivation method for isolating marine PHA-producing bacteria.</title>
        <authorList>
            <person name="Zheng W."/>
            <person name="Yu S."/>
            <person name="Huang Y."/>
        </authorList>
    </citation>
    <scope>NUCLEOTIDE SEQUENCE</scope>
    <source>
        <strain evidence="7">SY-2-12</strain>
    </source>
</reference>
<gene>
    <name evidence="7" type="ORF">JF539_19745</name>
</gene>
<evidence type="ECO:0000259" key="5">
    <source>
        <dbReference type="Pfam" id="PF02836"/>
    </source>
</evidence>
<dbReference type="GO" id="GO:0005975">
    <property type="term" value="P:carbohydrate metabolic process"/>
    <property type="evidence" value="ECO:0007669"/>
    <property type="project" value="InterPro"/>
</dbReference>
<dbReference type="RefSeq" id="WP_207142422.1">
    <property type="nucleotide sequence ID" value="NZ_JAEKJZ010000004.1"/>
</dbReference>
<dbReference type="InterPro" id="IPR023232">
    <property type="entry name" value="Glyco_hydro_2_AS"/>
</dbReference>
<dbReference type="InterPro" id="IPR006104">
    <property type="entry name" value="Glyco_hydro_2_N"/>
</dbReference>
<accession>A0A939J5E2</accession>
<evidence type="ECO:0000256" key="2">
    <source>
        <dbReference type="ARBA" id="ARBA00022801"/>
    </source>
</evidence>
<dbReference type="Gene3D" id="2.60.40.10">
    <property type="entry name" value="Immunoglobulins"/>
    <property type="match status" value="1"/>
</dbReference>
<dbReference type="EMBL" id="JAEKJZ010000004">
    <property type="protein sequence ID" value="MBN9672597.1"/>
    <property type="molecule type" value="Genomic_DNA"/>
</dbReference>
<keyword evidence="2 7" id="KW-0378">Hydrolase</keyword>
<dbReference type="SUPFAM" id="SSF51445">
    <property type="entry name" value="(Trans)glycosidases"/>
    <property type="match status" value="1"/>
</dbReference>
<evidence type="ECO:0000256" key="1">
    <source>
        <dbReference type="ARBA" id="ARBA00007401"/>
    </source>
</evidence>
<dbReference type="Pfam" id="PF02836">
    <property type="entry name" value="Glyco_hydro_2_C"/>
    <property type="match status" value="1"/>
</dbReference>
<evidence type="ECO:0000259" key="4">
    <source>
        <dbReference type="Pfam" id="PF00703"/>
    </source>
</evidence>
<protein>
    <submittedName>
        <fullName evidence="7">Glycoside hydrolase family 2</fullName>
    </submittedName>
</protein>
<dbReference type="SUPFAM" id="SSF49303">
    <property type="entry name" value="beta-Galactosidase/glucuronidase domain"/>
    <property type="match status" value="1"/>
</dbReference>
<dbReference type="Pfam" id="PF00703">
    <property type="entry name" value="Glyco_hydro_2"/>
    <property type="match status" value="1"/>
</dbReference>
<evidence type="ECO:0000313" key="8">
    <source>
        <dbReference type="Proteomes" id="UP000664096"/>
    </source>
</evidence>
<dbReference type="Gene3D" id="3.20.20.80">
    <property type="entry name" value="Glycosidases"/>
    <property type="match status" value="1"/>
</dbReference>
<dbReference type="InterPro" id="IPR036156">
    <property type="entry name" value="Beta-gal/glucu_dom_sf"/>
</dbReference>
<dbReference type="SUPFAM" id="SSF49785">
    <property type="entry name" value="Galactose-binding domain-like"/>
    <property type="match status" value="1"/>
</dbReference>
<dbReference type="Gene3D" id="2.60.120.260">
    <property type="entry name" value="Galactose-binding domain-like"/>
    <property type="match status" value="1"/>
</dbReference>
<dbReference type="InterPro" id="IPR006101">
    <property type="entry name" value="Glyco_hydro_2"/>
</dbReference>
<dbReference type="PROSITE" id="PS00608">
    <property type="entry name" value="GLYCOSYL_HYDROL_F2_2"/>
    <property type="match status" value="1"/>
</dbReference>
<name>A0A939J5E2_9HYPH</name>
<keyword evidence="3" id="KW-0326">Glycosidase</keyword>
<dbReference type="InterPro" id="IPR051913">
    <property type="entry name" value="GH2_Domain-Containing"/>
</dbReference>
<dbReference type="Proteomes" id="UP000664096">
    <property type="component" value="Unassembled WGS sequence"/>
</dbReference>
<dbReference type="InterPro" id="IPR006102">
    <property type="entry name" value="Ig-like_GH2"/>
</dbReference>
<dbReference type="PANTHER" id="PTHR42732:SF1">
    <property type="entry name" value="BETA-MANNOSIDASE"/>
    <property type="match status" value="1"/>
</dbReference>
<dbReference type="InterPro" id="IPR008979">
    <property type="entry name" value="Galactose-bd-like_sf"/>
</dbReference>
<proteinExistence type="inferred from homology"/>
<sequence length="606" mass="69040">MLERSKLADNALQALHDEDYDVPFNTQSLNHDGLIFMGGRASTSLDGDWNFCVDLLDTGLRQKWFAMLPETPEERTEPWDYDPYMGETVPVPSNWAMLKEKWYFFEGSAWYTRPLDAAPEDPGKRRFLRFGAAAYDCKIFLNGEFLGNHYGASTPFCVEVTGKLKPGRNWLMACVNNTRTRDRVPMRNTDWFNYGGLYREVCLFETPQSVIKDFFLYLVPDGTYSTLRAEVTVDGPDAGPARISIPALGIDAEFPATANGKAGMDIPARPDLWSPETPELYDVSVTCGEDRVSDRVGFRQIERRGTEILLNGKSLFLRGISVHEDDAVLGKVTGEEDLRRRFNHARELGCNYLRLAHYPHHERAARLADELGFLLWEEIPVYWAIEFDNPATLRDAENQLMELIKRDRNRASVVIWSVGNENPDTDGRLKFMKRLADTCKSLDPTRLTSAACLVNHAQNRIEDRLAAHIDVIGLNEYYGWYEEDFEDLAAIGRNSEPDRPVVISETGADGVIGEKGPEKGLFSEDYMAEVYRRQIATLRGLDYIKGMSPWILYDFRVERRQNIFQNGYNHKGLIAADKKTKKKAFHILADYYRQIAAGEEDARKAS</sequence>